<accession>A0A8C3TFQ8</accession>
<keyword evidence="1" id="KW-0812">Transmembrane</keyword>
<dbReference type="InterPro" id="IPR029374">
    <property type="entry name" value="TMEM156"/>
</dbReference>
<keyword evidence="3" id="KW-1185">Reference proteome</keyword>
<evidence type="ECO:0000256" key="1">
    <source>
        <dbReference type="SAM" id="Phobius"/>
    </source>
</evidence>
<dbReference type="PANTHER" id="PTHR14788">
    <property type="entry name" value="TRANSMEMBRANE PROTEIN 156"/>
    <property type="match status" value="1"/>
</dbReference>
<organism evidence="2 3">
    <name type="scientific">Chelydra serpentina</name>
    <name type="common">Snapping turtle</name>
    <name type="synonym">Testudo serpentina</name>
    <dbReference type="NCBI Taxonomy" id="8475"/>
    <lineage>
        <taxon>Eukaryota</taxon>
        <taxon>Metazoa</taxon>
        <taxon>Chordata</taxon>
        <taxon>Craniata</taxon>
        <taxon>Vertebrata</taxon>
        <taxon>Euteleostomi</taxon>
        <taxon>Archelosauria</taxon>
        <taxon>Testudinata</taxon>
        <taxon>Testudines</taxon>
        <taxon>Cryptodira</taxon>
        <taxon>Durocryptodira</taxon>
        <taxon>Americhelydia</taxon>
        <taxon>Chelydroidea</taxon>
        <taxon>Chelydridae</taxon>
        <taxon>Chelydra</taxon>
    </lineage>
</organism>
<dbReference type="Pfam" id="PF15106">
    <property type="entry name" value="TMEM156"/>
    <property type="match status" value="1"/>
</dbReference>
<reference evidence="2" key="1">
    <citation type="submission" date="2025-08" db="UniProtKB">
        <authorList>
            <consortium name="Ensembl"/>
        </authorList>
    </citation>
    <scope>IDENTIFICATION</scope>
</reference>
<sequence length="285" mass="32674">MVKEYLSLYLYVHILLWVSNMTILTIYNYLSFCFTVSTVIISCMDACSLNNITFPLCAFNNSSESFPQQGSKKQTIFLKIFINYSDFQNIPSICQVSRSELQPCILNSACESMDDMNVVHQGSRSEVPEVRGSLEMKAKNFISFHKHFNFTVGYVNEESEEYNTYYILEVLIRNSTTRRGNTTEENINHSCIAAMMEDQNGCINISLQLQTYVEKLILLIFISLFCQSFWHSPAPFEVNGKIPVDFNGEKVRLQCQCHDAMFCLYSKSNMLQGEVLVQLVKTVSL</sequence>
<evidence type="ECO:0000313" key="3">
    <source>
        <dbReference type="Proteomes" id="UP000694403"/>
    </source>
</evidence>
<reference evidence="2" key="2">
    <citation type="submission" date="2025-09" db="UniProtKB">
        <authorList>
            <consortium name="Ensembl"/>
        </authorList>
    </citation>
    <scope>IDENTIFICATION</scope>
</reference>
<evidence type="ECO:0000313" key="2">
    <source>
        <dbReference type="Ensembl" id="ENSCSRP00000028037.1"/>
    </source>
</evidence>
<keyword evidence="1" id="KW-0472">Membrane</keyword>
<dbReference type="Ensembl" id="ENSCSRT00000029184.1">
    <property type="protein sequence ID" value="ENSCSRP00000028037.1"/>
    <property type="gene ID" value="ENSCSRG00000020684.1"/>
</dbReference>
<keyword evidence="1" id="KW-1133">Transmembrane helix</keyword>
<proteinExistence type="predicted"/>
<feature type="transmembrane region" description="Helical" evidence="1">
    <location>
        <begin position="7"/>
        <end position="30"/>
    </location>
</feature>
<dbReference type="PANTHER" id="PTHR14788:SF5">
    <property type="entry name" value="TRANSMEMBRANE PROTEIN 156"/>
    <property type="match status" value="1"/>
</dbReference>
<dbReference type="AlphaFoldDB" id="A0A8C3TFQ8"/>
<dbReference type="Proteomes" id="UP000694403">
    <property type="component" value="Unplaced"/>
</dbReference>
<protein>
    <submittedName>
        <fullName evidence="2">Transmembrane protein 156</fullName>
    </submittedName>
</protein>
<name>A0A8C3TFQ8_CHESE</name>